<dbReference type="Pfam" id="PF03357">
    <property type="entry name" value="Snf7"/>
    <property type="match status" value="1"/>
</dbReference>
<sequence length="198" mass="22021">MPPSLEDSLFKLKFTAKSLRRQSVKAGKEVEAEKKKIKKAMVSGNEEIARLHAQTATRKHTEQLNLLRLASRVDAVASRVQTAVTMRQLTGNMGVVVKGMDKAMETMNTESISLIMDKFEQQFEDMDASASYYESATGAASAIDTPQEEVDMLLQQVADDAGIEMRHNLGNVPQTAVLPKQNDVVEDKLEERLRALRN</sequence>
<dbReference type="Proteomes" id="UP001362899">
    <property type="component" value="Unassembled WGS sequence"/>
</dbReference>
<dbReference type="PANTHER" id="PTHR10476">
    <property type="entry name" value="CHARGED MULTIVESICULAR BODY PROTEIN"/>
    <property type="match status" value="1"/>
</dbReference>
<accession>A0AAV5RJG8</accession>
<dbReference type="InterPro" id="IPR005024">
    <property type="entry name" value="Snf7_fam"/>
</dbReference>
<protein>
    <submittedName>
        <fullName evidence="1">Did2 protein</fullName>
    </submittedName>
</protein>
<name>A0AAV5RJG8_STABA</name>
<comment type="caution">
    <text evidence="1">The sequence shown here is derived from an EMBL/GenBank/DDBJ whole genome shotgun (WGS) entry which is preliminary data.</text>
</comment>
<proteinExistence type="predicted"/>
<dbReference type="EMBL" id="BTGC01000005">
    <property type="protein sequence ID" value="GMM51321.1"/>
    <property type="molecule type" value="Genomic_DNA"/>
</dbReference>
<dbReference type="GO" id="GO:0007034">
    <property type="term" value="P:vacuolar transport"/>
    <property type="evidence" value="ECO:0007669"/>
    <property type="project" value="InterPro"/>
</dbReference>
<evidence type="ECO:0000313" key="2">
    <source>
        <dbReference type="Proteomes" id="UP001362899"/>
    </source>
</evidence>
<reference evidence="1 2" key="1">
    <citation type="journal article" date="2023" name="Elife">
        <title>Identification of key yeast species and microbe-microbe interactions impacting larval growth of Drosophila in the wild.</title>
        <authorList>
            <person name="Mure A."/>
            <person name="Sugiura Y."/>
            <person name="Maeda R."/>
            <person name="Honda K."/>
            <person name="Sakurai N."/>
            <person name="Takahashi Y."/>
            <person name="Watada M."/>
            <person name="Katoh T."/>
            <person name="Gotoh A."/>
            <person name="Gotoh Y."/>
            <person name="Taniguchi I."/>
            <person name="Nakamura K."/>
            <person name="Hayashi T."/>
            <person name="Katayama T."/>
            <person name="Uemura T."/>
            <person name="Hattori Y."/>
        </authorList>
    </citation>
    <scope>NUCLEOTIDE SEQUENCE [LARGE SCALE GENOMIC DNA]</scope>
    <source>
        <strain evidence="1 2">SB-73</strain>
    </source>
</reference>
<dbReference type="Gene3D" id="6.10.140.1230">
    <property type="match status" value="1"/>
</dbReference>
<evidence type="ECO:0000313" key="1">
    <source>
        <dbReference type="EMBL" id="GMM51321.1"/>
    </source>
</evidence>
<organism evidence="1 2">
    <name type="scientific">Starmerella bacillaris</name>
    <name type="common">Yeast</name>
    <name type="synonym">Candida zemplinina</name>
    <dbReference type="NCBI Taxonomy" id="1247836"/>
    <lineage>
        <taxon>Eukaryota</taxon>
        <taxon>Fungi</taxon>
        <taxon>Dikarya</taxon>
        <taxon>Ascomycota</taxon>
        <taxon>Saccharomycotina</taxon>
        <taxon>Dipodascomycetes</taxon>
        <taxon>Dipodascales</taxon>
        <taxon>Trichomonascaceae</taxon>
        <taxon>Starmerella</taxon>
    </lineage>
</organism>
<keyword evidence="2" id="KW-1185">Reference proteome</keyword>
<dbReference type="AlphaFoldDB" id="A0AAV5RJG8"/>
<gene>
    <name evidence="1" type="ORF">DASB73_022790</name>
</gene>